<evidence type="ECO:0000313" key="5">
    <source>
        <dbReference type="EMBL" id="WXB06248.1"/>
    </source>
</evidence>
<dbReference type="InterPro" id="IPR036895">
    <property type="entry name" value="Uracil-DNA_glycosylase-like_sf"/>
</dbReference>
<dbReference type="PANTHER" id="PTHR12159:SF9">
    <property type="entry name" value="G_T MISMATCH-SPECIFIC THYMINE DNA GLYCOSYLASE"/>
    <property type="match status" value="1"/>
</dbReference>
<organism evidence="5 6">
    <name type="scientific">Pendulispora rubella</name>
    <dbReference type="NCBI Taxonomy" id="2741070"/>
    <lineage>
        <taxon>Bacteria</taxon>
        <taxon>Pseudomonadati</taxon>
        <taxon>Myxococcota</taxon>
        <taxon>Myxococcia</taxon>
        <taxon>Myxococcales</taxon>
        <taxon>Sorangiineae</taxon>
        <taxon>Pendulisporaceae</taxon>
        <taxon>Pendulispora</taxon>
    </lineage>
</organism>
<dbReference type="InterPro" id="IPR005122">
    <property type="entry name" value="Uracil-DNA_glycosylase-like"/>
</dbReference>
<proteinExistence type="predicted"/>
<evidence type="ECO:0000256" key="2">
    <source>
        <dbReference type="ARBA" id="ARBA00022801"/>
    </source>
</evidence>
<accession>A0ABZ2L5N0</accession>
<dbReference type="Proteomes" id="UP001374803">
    <property type="component" value="Chromosome"/>
</dbReference>
<dbReference type="RefSeq" id="WP_394835897.1">
    <property type="nucleotide sequence ID" value="NZ_CP089929.1"/>
</dbReference>
<evidence type="ECO:0000259" key="4">
    <source>
        <dbReference type="Pfam" id="PF03167"/>
    </source>
</evidence>
<evidence type="ECO:0000256" key="1">
    <source>
        <dbReference type="ARBA" id="ARBA00022763"/>
    </source>
</evidence>
<dbReference type="SUPFAM" id="SSF52141">
    <property type="entry name" value="Uracil-DNA glycosylase-like"/>
    <property type="match status" value="1"/>
</dbReference>
<keyword evidence="2" id="KW-0378">Hydrolase</keyword>
<protein>
    <submittedName>
        <fullName evidence="5">Mismatch-specific DNA-glycosylase</fullName>
    </submittedName>
</protein>
<keyword evidence="1" id="KW-0227">DNA damage</keyword>
<evidence type="ECO:0000313" key="6">
    <source>
        <dbReference type="Proteomes" id="UP001374803"/>
    </source>
</evidence>
<dbReference type="Pfam" id="PF03167">
    <property type="entry name" value="UDG"/>
    <property type="match status" value="1"/>
</dbReference>
<dbReference type="CDD" id="cd10028">
    <property type="entry name" value="UDG-F2_TDG_MUG"/>
    <property type="match status" value="1"/>
</dbReference>
<dbReference type="Gene3D" id="3.40.470.10">
    <property type="entry name" value="Uracil-DNA glycosylase-like domain"/>
    <property type="match status" value="1"/>
</dbReference>
<evidence type="ECO:0000256" key="3">
    <source>
        <dbReference type="ARBA" id="ARBA00023204"/>
    </source>
</evidence>
<sequence length="174" mass="18955">MPRGALTDILAHDLRILLVAINPAPPSLASGYHFATPTNGFWKLMFESGLTPRLYRPFEASCLLSDGIGLTSLVSRATRTAAELTLGERREGVVALAKTVERWKPRTIALLGLTLFPVLFPDAEDPGPGLKKVAFGNASVFVLPNPSGRNRAYPGVRGKLPWYQNLAKTFPRES</sequence>
<dbReference type="InterPro" id="IPR015637">
    <property type="entry name" value="MUG/TDG"/>
</dbReference>
<gene>
    <name evidence="5" type="ORF">LVJ94_03175</name>
</gene>
<name>A0ABZ2L5N0_9BACT</name>
<keyword evidence="3" id="KW-0234">DNA repair</keyword>
<feature type="domain" description="Uracil-DNA glycosylase-like" evidence="4">
    <location>
        <begin position="11"/>
        <end position="155"/>
    </location>
</feature>
<keyword evidence="6" id="KW-1185">Reference proteome</keyword>
<dbReference type="PANTHER" id="PTHR12159">
    <property type="entry name" value="G/T AND G/U MISMATCH-SPECIFIC DNA GLYCOSYLASE"/>
    <property type="match status" value="1"/>
</dbReference>
<reference evidence="5" key="1">
    <citation type="submission" date="2021-12" db="EMBL/GenBank/DDBJ databases">
        <title>Discovery of the Pendulisporaceae a myxobacterial family with distinct sporulation behavior and unique specialized metabolism.</title>
        <authorList>
            <person name="Garcia R."/>
            <person name="Popoff A."/>
            <person name="Bader C.D."/>
            <person name="Loehr J."/>
            <person name="Walesch S."/>
            <person name="Walt C."/>
            <person name="Boldt J."/>
            <person name="Bunk B."/>
            <person name="Haeckl F.J.F.P.J."/>
            <person name="Gunesch A.P."/>
            <person name="Birkelbach J."/>
            <person name="Nuebel U."/>
            <person name="Pietschmann T."/>
            <person name="Bach T."/>
            <person name="Mueller R."/>
        </authorList>
    </citation>
    <scope>NUCLEOTIDE SEQUENCE</scope>
    <source>
        <strain evidence="5">MSr11367</strain>
    </source>
</reference>
<dbReference type="EMBL" id="CP089983">
    <property type="protein sequence ID" value="WXB06248.1"/>
    <property type="molecule type" value="Genomic_DNA"/>
</dbReference>